<evidence type="ECO:0000313" key="3">
    <source>
        <dbReference type="Proteomes" id="UP000523007"/>
    </source>
</evidence>
<proteinExistence type="predicted"/>
<comment type="caution">
    <text evidence="2">The sequence shown here is derived from an EMBL/GenBank/DDBJ whole genome shotgun (WGS) entry which is preliminary data.</text>
</comment>
<feature type="region of interest" description="Disordered" evidence="1">
    <location>
        <begin position="38"/>
        <end position="64"/>
    </location>
</feature>
<dbReference type="AlphaFoldDB" id="A0A7W7W577"/>
<accession>A0A7W7W577</accession>
<feature type="compositionally biased region" description="Low complexity" evidence="1">
    <location>
        <begin position="51"/>
        <end position="64"/>
    </location>
</feature>
<dbReference type="NCBIfam" id="NF033399">
    <property type="entry name" value="thiazolyl_GetA"/>
    <property type="match status" value="1"/>
</dbReference>
<protein>
    <recommendedName>
        <fullName evidence="4">Thiazolylpeptide-type bacteriocin</fullName>
    </recommendedName>
</protein>
<name>A0A7W7W577_9ACTN</name>
<dbReference type="Proteomes" id="UP000523007">
    <property type="component" value="Unassembled WGS sequence"/>
</dbReference>
<organism evidence="2 3">
    <name type="scientific">Lipingzhangella halophila</name>
    <dbReference type="NCBI Taxonomy" id="1783352"/>
    <lineage>
        <taxon>Bacteria</taxon>
        <taxon>Bacillati</taxon>
        <taxon>Actinomycetota</taxon>
        <taxon>Actinomycetes</taxon>
        <taxon>Streptosporangiales</taxon>
        <taxon>Nocardiopsidaceae</taxon>
        <taxon>Lipingzhangella</taxon>
    </lineage>
</organism>
<dbReference type="Pfam" id="PF19409">
    <property type="entry name" value="Thiopep_pre"/>
    <property type="match status" value="1"/>
</dbReference>
<dbReference type="EMBL" id="JACHJT010000001">
    <property type="protein sequence ID" value="MBB4934486.1"/>
    <property type="molecule type" value="Genomic_DNA"/>
</dbReference>
<keyword evidence="3" id="KW-1185">Reference proteome</keyword>
<reference evidence="2 3" key="1">
    <citation type="submission" date="2020-08" db="EMBL/GenBank/DDBJ databases">
        <title>Sequencing the genomes of 1000 actinobacteria strains.</title>
        <authorList>
            <person name="Klenk H.-P."/>
        </authorList>
    </citation>
    <scope>NUCLEOTIDE SEQUENCE [LARGE SCALE GENOMIC DNA]</scope>
    <source>
        <strain evidence="2 3">DSM 102030</strain>
    </source>
</reference>
<gene>
    <name evidence="2" type="ORF">F4561_005306</name>
</gene>
<sequence>MQTPNTSEQNVSFEVDDLPMDVFSLTSKGFTVESLTSAHGLPENGASSDMSGAGSCSPGGCASF</sequence>
<dbReference type="RefSeq" id="WP_184582589.1">
    <property type="nucleotide sequence ID" value="NZ_JACHJT010000001.1"/>
</dbReference>
<evidence type="ECO:0000256" key="1">
    <source>
        <dbReference type="SAM" id="MobiDB-lite"/>
    </source>
</evidence>
<evidence type="ECO:0000313" key="2">
    <source>
        <dbReference type="EMBL" id="MBB4934486.1"/>
    </source>
</evidence>
<evidence type="ECO:0008006" key="4">
    <source>
        <dbReference type="Google" id="ProtNLM"/>
    </source>
</evidence>